<reference evidence="1 2" key="1">
    <citation type="submission" date="2019-07" db="EMBL/GenBank/DDBJ databases">
        <title>Whole genome shotgun sequence of Deinococcus cellulosilyticus NBRC 106333.</title>
        <authorList>
            <person name="Hosoyama A."/>
            <person name="Uohara A."/>
            <person name="Ohji S."/>
            <person name="Ichikawa N."/>
        </authorList>
    </citation>
    <scope>NUCLEOTIDE SEQUENCE [LARGE SCALE GENOMIC DNA]</scope>
    <source>
        <strain evidence="1 2">NBRC 106333</strain>
    </source>
</reference>
<keyword evidence="2" id="KW-1185">Reference proteome</keyword>
<dbReference type="AlphaFoldDB" id="A0A511N9Z8"/>
<gene>
    <name evidence="1" type="ORF">DC3_52870</name>
</gene>
<comment type="caution">
    <text evidence="1">The sequence shown here is derived from an EMBL/GenBank/DDBJ whole genome shotgun (WGS) entry which is preliminary data.</text>
</comment>
<name>A0A511N9Z8_DEIC1</name>
<protein>
    <submittedName>
        <fullName evidence="1">Uncharacterized protein</fullName>
    </submittedName>
</protein>
<sequence>MDPISKFGTANGIVLHQEHRDYIRSTREMSMREEIIRMLVASGHSQKDAEQMAQQTIHAQQTVQAGVSYGGMHAEDLGRLWNQARQSGARRLVLEVCTDQDGYHTTIKVLERDGQKHQ</sequence>
<dbReference type="EMBL" id="BJXB01000039">
    <property type="protein sequence ID" value="GEM49652.1"/>
    <property type="molecule type" value="Genomic_DNA"/>
</dbReference>
<organism evidence="1 2">
    <name type="scientific">Deinococcus cellulosilyticus (strain DSM 18568 / NBRC 106333 / KACC 11606 / 5516J-15)</name>
    <dbReference type="NCBI Taxonomy" id="1223518"/>
    <lineage>
        <taxon>Bacteria</taxon>
        <taxon>Thermotogati</taxon>
        <taxon>Deinococcota</taxon>
        <taxon>Deinococci</taxon>
        <taxon>Deinococcales</taxon>
        <taxon>Deinococcaceae</taxon>
        <taxon>Deinococcus</taxon>
    </lineage>
</organism>
<accession>A0A511N9Z8</accession>
<evidence type="ECO:0000313" key="2">
    <source>
        <dbReference type="Proteomes" id="UP000321306"/>
    </source>
</evidence>
<dbReference type="Proteomes" id="UP000321306">
    <property type="component" value="Unassembled WGS sequence"/>
</dbReference>
<evidence type="ECO:0000313" key="1">
    <source>
        <dbReference type="EMBL" id="GEM49652.1"/>
    </source>
</evidence>
<proteinExistence type="predicted"/>